<evidence type="ECO:0000313" key="4">
    <source>
        <dbReference type="EMBL" id="EYE89545.1"/>
    </source>
</evidence>
<dbReference type="AlphaFoldDB" id="A0A017S075"/>
<dbReference type="Gene3D" id="3.40.50.620">
    <property type="entry name" value="HUPs"/>
    <property type="match status" value="1"/>
</dbReference>
<dbReference type="PANTHER" id="PTHR43686">
    <property type="entry name" value="SULFURTRANSFERASE-RELATED"/>
    <property type="match status" value="1"/>
</dbReference>
<reference evidence="4 5" key="1">
    <citation type="journal article" date="2014" name="Genome Announc.">
        <title>Draft Genome Sequence of Fervidicella metallireducens Strain AeBT, an Iron-Reducing Thermoanaerobe from the Great Artesian Basin.</title>
        <authorList>
            <person name="Patel B.K."/>
        </authorList>
    </citation>
    <scope>NUCLEOTIDE SEQUENCE [LARGE SCALE GENOMIC DNA]</scope>
    <source>
        <strain evidence="4 5">AeB</strain>
    </source>
</reference>
<feature type="binding site" evidence="2">
    <location>
        <position position="41"/>
    </location>
    <ligand>
        <name>ATP</name>
        <dbReference type="ChEBI" id="CHEBI:30616"/>
    </ligand>
</feature>
<comment type="caution">
    <text evidence="4">The sequence shown here is derived from an EMBL/GenBank/DDBJ whole genome shotgun (WGS) entry which is preliminary data.</text>
</comment>
<sequence length="246" mass="28503">MILFKKYYNRMFLNDVRRIIEEYNMIEDGDRVAVGLSGGKDSITLLFILKLLQKYSNKNFELCGINIDLGFDMDMTLLENYCRENEIELIIEKTNIGEVIFEDRKEKNPCSLCSKLRKGALYRVAIANGYNKVALGHSSDDAIETFFMNMLCVGKLGTFHPCIKFEEKGITVIRPMVYVKEKTIKSIVEMEQLPVIESNCPVAGKTKRQEMKELLADMEEVYKDLHDKIITALQNIDTEKMWKQKR</sequence>
<gene>
    <name evidence="4" type="ORF">Q428_01820</name>
</gene>
<dbReference type="InterPro" id="IPR035107">
    <property type="entry name" value="tRNA_thiolation_TtcA_Ctu1"/>
</dbReference>
<proteinExistence type="predicted"/>
<dbReference type="InterPro" id="IPR011063">
    <property type="entry name" value="TilS/TtcA_N"/>
</dbReference>
<dbReference type="CDD" id="cd24138">
    <property type="entry name" value="TtcA-like"/>
    <property type="match status" value="1"/>
</dbReference>
<accession>A0A017S075</accession>
<feature type="domain" description="tRNA(Ile)-lysidine/2-thiocytidine synthase N-terminal" evidence="3">
    <location>
        <begin position="32"/>
        <end position="197"/>
    </location>
</feature>
<dbReference type="Proteomes" id="UP000019681">
    <property type="component" value="Unassembled WGS sequence"/>
</dbReference>
<dbReference type="GO" id="GO:0005524">
    <property type="term" value="F:ATP binding"/>
    <property type="evidence" value="ECO:0007669"/>
    <property type="project" value="UniProtKB-KW"/>
</dbReference>
<feature type="binding site" evidence="2">
    <location>
        <position position="67"/>
    </location>
    <ligand>
        <name>ATP</name>
        <dbReference type="ChEBI" id="CHEBI:30616"/>
    </ligand>
</feature>
<evidence type="ECO:0000256" key="1">
    <source>
        <dbReference type="ARBA" id="ARBA00022679"/>
    </source>
</evidence>
<keyword evidence="2" id="KW-0067">ATP-binding</keyword>
<organism evidence="4 5">
    <name type="scientific">Fervidicella metallireducens AeB</name>
    <dbReference type="NCBI Taxonomy" id="1403537"/>
    <lineage>
        <taxon>Bacteria</taxon>
        <taxon>Bacillati</taxon>
        <taxon>Bacillota</taxon>
        <taxon>Clostridia</taxon>
        <taxon>Eubacteriales</taxon>
        <taxon>Clostridiaceae</taxon>
        <taxon>Fervidicella</taxon>
    </lineage>
</organism>
<dbReference type="RefSeq" id="WP_035377605.1">
    <property type="nucleotide sequence ID" value="NZ_AZQP01000003.1"/>
</dbReference>
<dbReference type="STRING" id="1403537.Q428_01820"/>
<dbReference type="PIRSF" id="PIRSF004976">
    <property type="entry name" value="ATPase_YdaO"/>
    <property type="match status" value="1"/>
</dbReference>
<dbReference type="PANTHER" id="PTHR43686:SF1">
    <property type="entry name" value="AMINOTRAN_5 DOMAIN-CONTAINING PROTEIN"/>
    <property type="match status" value="1"/>
</dbReference>
<evidence type="ECO:0000313" key="5">
    <source>
        <dbReference type="Proteomes" id="UP000019681"/>
    </source>
</evidence>
<evidence type="ECO:0000256" key="2">
    <source>
        <dbReference type="PIRSR" id="PIRSR004976-51"/>
    </source>
</evidence>
<feature type="binding site" evidence="2">
    <location>
        <position position="136"/>
    </location>
    <ligand>
        <name>ATP</name>
        <dbReference type="ChEBI" id="CHEBI:30616"/>
    </ligand>
</feature>
<evidence type="ECO:0000259" key="3">
    <source>
        <dbReference type="Pfam" id="PF01171"/>
    </source>
</evidence>
<keyword evidence="2" id="KW-0547">Nucleotide-binding</keyword>
<dbReference type="GO" id="GO:0016740">
    <property type="term" value="F:transferase activity"/>
    <property type="evidence" value="ECO:0007669"/>
    <property type="project" value="UniProtKB-KW"/>
</dbReference>
<keyword evidence="1" id="KW-0808">Transferase</keyword>
<dbReference type="OrthoDB" id="9801054at2"/>
<feature type="binding site" evidence="2">
    <location>
        <begin position="35"/>
        <end position="37"/>
    </location>
    <ligand>
        <name>ATP</name>
        <dbReference type="ChEBI" id="CHEBI:30616"/>
    </ligand>
</feature>
<dbReference type="EMBL" id="AZQP01000003">
    <property type="protein sequence ID" value="EYE89545.1"/>
    <property type="molecule type" value="Genomic_DNA"/>
</dbReference>
<dbReference type="Pfam" id="PF01171">
    <property type="entry name" value="ATP_bind_3"/>
    <property type="match status" value="1"/>
</dbReference>
<keyword evidence="5" id="KW-1185">Reference proteome</keyword>
<feature type="binding site" evidence="2">
    <location>
        <position position="141"/>
    </location>
    <ligand>
        <name>ATP</name>
        <dbReference type="ChEBI" id="CHEBI:30616"/>
    </ligand>
</feature>
<dbReference type="InterPro" id="IPR014729">
    <property type="entry name" value="Rossmann-like_a/b/a_fold"/>
</dbReference>
<protein>
    <submittedName>
        <fullName evidence="4">Potassium-transporting ATPase subunit C</fullName>
    </submittedName>
</protein>
<name>A0A017S075_9CLOT</name>
<dbReference type="SUPFAM" id="SSF52402">
    <property type="entry name" value="Adenine nucleotide alpha hydrolases-like"/>
    <property type="match status" value="1"/>
</dbReference>
<dbReference type="GO" id="GO:0008033">
    <property type="term" value="P:tRNA processing"/>
    <property type="evidence" value="ECO:0007669"/>
    <property type="project" value="InterPro"/>
</dbReference>